<dbReference type="GO" id="GO:0009301">
    <property type="term" value="P:snRNA transcription"/>
    <property type="evidence" value="ECO:0007669"/>
    <property type="project" value="InterPro"/>
</dbReference>
<dbReference type="GO" id="GO:0016604">
    <property type="term" value="C:nuclear body"/>
    <property type="evidence" value="ECO:0007669"/>
    <property type="project" value="TreeGrafter"/>
</dbReference>
<dbReference type="Proteomes" id="UP000289886">
    <property type="component" value="Unassembled WGS sequence"/>
</dbReference>
<reference evidence="2 3" key="1">
    <citation type="submission" date="2019-01" db="EMBL/GenBank/DDBJ databases">
        <title>Draft Genome and Complete Hox-Cluster Characterization of the Sterlet Sturgeon (Acipenser ruthenus).</title>
        <authorList>
            <person name="Wei Q."/>
        </authorList>
    </citation>
    <scope>NUCLEOTIDE SEQUENCE [LARGE SCALE GENOMIC DNA]</scope>
    <source>
        <strain evidence="2">WHYD16114868_AA</strain>
        <tissue evidence="2">Blood</tissue>
    </source>
</reference>
<protein>
    <submittedName>
        <fullName evidence="2">snRNA-activating protein complex subunit 2</fullName>
    </submittedName>
</protein>
<evidence type="ECO:0000313" key="2">
    <source>
        <dbReference type="EMBL" id="RXM97524.1"/>
    </source>
</evidence>
<feature type="compositionally biased region" description="Basic and acidic residues" evidence="1">
    <location>
        <begin position="66"/>
        <end position="80"/>
    </location>
</feature>
<proteinExistence type="predicted"/>
<dbReference type="PANTHER" id="PTHR15132:SF1">
    <property type="entry name" value="SNRNA-ACTIVATING PROTEIN COMPLEX SUBUNIT 2"/>
    <property type="match status" value="1"/>
</dbReference>
<dbReference type="PANTHER" id="PTHR15132">
    <property type="entry name" value="SNRNA-ACTIVATING PROTEIN COMPLEX SUBUNIT 2"/>
    <property type="match status" value="1"/>
</dbReference>
<dbReference type="EMBL" id="SCEB01001047">
    <property type="protein sequence ID" value="RXM97524.1"/>
    <property type="molecule type" value="Genomic_DNA"/>
</dbReference>
<gene>
    <name evidence="2" type="ORF">EOD39_14299</name>
</gene>
<name>A0A662YLC7_ACIRT</name>
<dbReference type="Pfam" id="PF11035">
    <property type="entry name" value="SNAPC2"/>
    <property type="match status" value="1"/>
</dbReference>
<evidence type="ECO:0000313" key="3">
    <source>
        <dbReference type="Proteomes" id="UP000289886"/>
    </source>
</evidence>
<feature type="region of interest" description="Disordered" evidence="1">
    <location>
        <begin position="47"/>
        <end position="100"/>
    </location>
</feature>
<dbReference type="AlphaFoldDB" id="A0A662YLC7"/>
<feature type="region of interest" description="Disordered" evidence="1">
    <location>
        <begin position="1"/>
        <end position="27"/>
    </location>
</feature>
<dbReference type="InterPro" id="IPR021281">
    <property type="entry name" value="SNAPC2"/>
</dbReference>
<sequence length="140" mass="15874">MKPPPRRRGVPERFSGSGVKPGAAPSGWTAWSRLEKKHLLEALKLQERRGEEELNTEEIQSTLPDRSNEQVRGEERRGEEELSTEEIQSTLPDRSQEQGPMRVKILTRQPMEVLILLWENPPIRKAGSVKAIGREQGCAL</sequence>
<organism evidence="2 3">
    <name type="scientific">Acipenser ruthenus</name>
    <name type="common">Sterlet sturgeon</name>
    <dbReference type="NCBI Taxonomy" id="7906"/>
    <lineage>
        <taxon>Eukaryota</taxon>
        <taxon>Metazoa</taxon>
        <taxon>Chordata</taxon>
        <taxon>Craniata</taxon>
        <taxon>Vertebrata</taxon>
        <taxon>Euteleostomi</taxon>
        <taxon>Actinopterygii</taxon>
        <taxon>Chondrostei</taxon>
        <taxon>Acipenseriformes</taxon>
        <taxon>Acipenseridae</taxon>
        <taxon>Acipenser</taxon>
    </lineage>
</organism>
<dbReference type="GO" id="GO:0016251">
    <property type="term" value="F:RNA polymerase II general transcription initiation factor activity"/>
    <property type="evidence" value="ECO:0007669"/>
    <property type="project" value="InterPro"/>
</dbReference>
<accession>A0A662YLC7</accession>
<evidence type="ECO:0000256" key="1">
    <source>
        <dbReference type="SAM" id="MobiDB-lite"/>
    </source>
</evidence>
<comment type="caution">
    <text evidence="2">The sequence shown here is derived from an EMBL/GenBank/DDBJ whole genome shotgun (WGS) entry which is preliminary data.</text>
</comment>
<keyword evidence="3" id="KW-1185">Reference proteome</keyword>